<feature type="compositionally biased region" description="Polar residues" evidence="1">
    <location>
        <begin position="61"/>
        <end position="76"/>
    </location>
</feature>
<feature type="compositionally biased region" description="Low complexity" evidence="1">
    <location>
        <begin position="11"/>
        <end position="24"/>
    </location>
</feature>
<dbReference type="EMBL" id="JANIIK010000048">
    <property type="protein sequence ID" value="KAJ3599408.1"/>
    <property type="molecule type" value="Genomic_DNA"/>
</dbReference>
<keyword evidence="3" id="KW-1185">Reference proteome</keyword>
<feature type="compositionally biased region" description="Basic and acidic residues" evidence="1">
    <location>
        <begin position="96"/>
        <end position="110"/>
    </location>
</feature>
<accession>A0A9Q0E3S7</accession>
<protein>
    <submittedName>
        <fullName evidence="2">Uncharacterized protein</fullName>
    </submittedName>
</protein>
<dbReference type="AlphaFoldDB" id="A0A9Q0E3S7"/>
<gene>
    <name evidence="2" type="ORF">NHX12_033371</name>
</gene>
<evidence type="ECO:0000256" key="1">
    <source>
        <dbReference type="SAM" id="MobiDB-lite"/>
    </source>
</evidence>
<sequence>MTTVDLIGLQSLSLSPSASSSRAGPRPPVTSRYHAAAPPSSPGAEAGLDRQPRPGHPTLRGQDSPQRQQCKSVLNTSGGGGGGELPVPTAVNVFKNKPDDSEKNRSVPTS</sequence>
<comment type="caution">
    <text evidence="2">The sequence shown here is derived from an EMBL/GenBank/DDBJ whole genome shotgun (WGS) entry which is preliminary data.</text>
</comment>
<name>A0A9Q0E3S7_9TELE</name>
<evidence type="ECO:0000313" key="2">
    <source>
        <dbReference type="EMBL" id="KAJ3599408.1"/>
    </source>
</evidence>
<reference evidence="2" key="1">
    <citation type="submission" date="2022-07" db="EMBL/GenBank/DDBJ databases">
        <title>Chromosome-level genome of Muraenolepis orangiensis.</title>
        <authorList>
            <person name="Kim J."/>
        </authorList>
    </citation>
    <scope>NUCLEOTIDE SEQUENCE</scope>
    <source>
        <strain evidence="2">KU_S4_2022</strain>
        <tissue evidence="2">Muscle</tissue>
    </source>
</reference>
<feature type="region of interest" description="Disordered" evidence="1">
    <location>
        <begin position="1"/>
        <end position="110"/>
    </location>
</feature>
<organism evidence="2 3">
    <name type="scientific">Muraenolepis orangiensis</name>
    <name type="common">Patagonian moray cod</name>
    <dbReference type="NCBI Taxonomy" id="630683"/>
    <lineage>
        <taxon>Eukaryota</taxon>
        <taxon>Metazoa</taxon>
        <taxon>Chordata</taxon>
        <taxon>Craniata</taxon>
        <taxon>Vertebrata</taxon>
        <taxon>Euteleostomi</taxon>
        <taxon>Actinopterygii</taxon>
        <taxon>Neopterygii</taxon>
        <taxon>Teleostei</taxon>
        <taxon>Neoteleostei</taxon>
        <taxon>Acanthomorphata</taxon>
        <taxon>Zeiogadaria</taxon>
        <taxon>Gadariae</taxon>
        <taxon>Gadiformes</taxon>
        <taxon>Muraenolepidoidei</taxon>
        <taxon>Muraenolepididae</taxon>
        <taxon>Muraenolepis</taxon>
    </lineage>
</organism>
<evidence type="ECO:0000313" key="3">
    <source>
        <dbReference type="Proteomes" id="UP001148018"/>
    </source>
</evidence>
<dbReference type="Proteomes" id="UP001148018">
    <property type="component" value="Unassembled WGS sequence"/>
</dbReference>
<feature type="compositionally biased region" description="Low complexity" evidence="1">
    <location>
        <begin position="35"/>
        <end position="46"/>
    </location>
</feature>
<proteinExistence type="predicted"/>